<proteinExistence type="predicted"/>
<comment type="caution">
    <text evidence="1">The sequence shown here is derived from an EMBL/GenBank/DDBJ whole genome shotgun (WGS) entry which is preliminary data.</text>
</comment>
<accession>A0A9K3DQD4</accession>
<organism evidence="1 2">
    <name type="scientific">Helianthus annuus</name>
    <name type="common">Common sunflower</name>
    <dbReference type="NCBI Taxonomy" id="4232"/>
    <lineage>
        <taxon>Eukaryota</taxon>
        <taxon>Viridiplantae</taxon>
        <taxon>Streptophyta</taxon>
        <taxon>Embryophyta</taxon>
        <taxon>Tracheophyta</taxon>
        <taxon>Spermatophyta</taxon>
        <taxon>Magnoliopsida</taxon>
        <taxon>eudicotyledons</taxon>
        <taxon>Gunneridae</taxon>
        <taxon>Pentapetalae</taxon>
        <taxon>asterids</taxon>
        <taxon>campanulids</taxon>
        <taxon>Asterales</taxon>
        <taxon>Asteraceae</taxon>
        <taxon>Asteroideae</taxon>
        <taxon>Heliantheae alliance</taxon>
        <taxon>Heliantheae</taxon>
        <taxon>Helianthus</taxon>
    </lineage>
</organism>
<dbReference type="AlphaFoldDB" id="A0A9K3DQD4"/>
<dbReference type="EMBL" id="MNCJ02000331">
    <property type="protein sequence ID" value="KAF5759721.1"/>
    <property type="molecule type" value="Genomic_DNA"/>
</dbReference>
<protein>
    <submittedName>
        <fullName evidence="1">Uncharacterized protein</fullName>
    </submittedName>
</protein>
<dbReference type="Proteomes" id="UP000215914">
    <property type="component" value="Unassembled WGS sequence"/>
</dbReference>
<gene>
    <name evidence="1" type="ORF">HanXRQr2_Chr16g0744731</name>
</gene>
<evidence type="ECO:0000313" key="2">
    <source>
        <dbReference type="Proteomes" id="UP000215914"/>
    </source>
</evidence>
<reference evidence="1" key="2">
    <citation type="submission" date="2020-06" db="EMBL/GenBank/DDBJ databases">
        <title>Helianthus annuus Genome sequencing and assembly Release 2.</title>
        <authorList>
            <person name="Gouzy J."/>
            <person name="Langlade N."/>
            <person name="Munos S."/>
        </authorList>
    </citation>
    <scope>NUCLEOTIDE SEQUENCE</scope>
    <source>
        <tissue evidence="1">Leaves</tissue>
    </source>
</reference>
<sequence length="64" mass="7920">MHKRRFMGQLNALTERCETEQPDITRDMKILLEILFYHFKLIMVTKIPTHYRNMAYTHYSRKYP</sequence>
<keyword evidence="2" id="KW-1185">Reference proteome</keyword>
<evidence type="ECO:0000313" key="1">
    <source>
        <dbReference type="EMBL" id="KAF5759721.1"/>
    </source>
</evidence>
<name>A0A9K3DQD4_HELAN</name>
<reference evidence="1" key="1">
    <citation type="journal article" date="2017" name="Nature">
        <title>The sunflower genome provides insights into oil metabolism, flowering and Asterid evolution.</title>
        <authorList>
            <person name="Badouin H."/>
            <person name="Gouzy J."/>
            <person name="Grassa C.J."/>
            <person name="Murat F."/>
            <person name="Staton S.E."/>
            <person name="Cottret L."/>
            <person name="Lelandais-Briere C."/>
            <person name="Owens G.L."/>
            <person name="Carrere S."/>
            <person name="Mayjonade B."/>
            <person name="Legrand L."/>
            <person name="Gill N."/>
            <person name="Kane N.C."/>
            <person name="Bowers J.E."/>
            <person name="Hubner S."/>
            <person name="Bellec A."/>
            <person name="Berard A."/>
            <person name="Berges H."/>
            <person name="Blanchet N."/>
            <person name="Boniface M.C."/>
            <person name="Brunel D."/>
            <person name="Catrice O."/>
            <person name="Chaidir N."/>
            <person name="Claudel C."/>
            <person name="Donnadieu C."/>
            <person name="Faraut T."/>
            <person name="Fievet G."/>
            <person name="Helmstetter N."/>
            <person name="King M."/>
            <person name="Knapp S.J."/>
            <person name="Lai Z."/>
            <person name="Le Paslier M.C."/>
            <person name="Lippi Y."/>
            <person name="Lorenzon L."/>
            <person name="Mandel J.R."/>
            <person name="Marage G."/>
            <person name="Marchand G."/>
            <person name="Marquand E."/>
            <person name="Bret-Mestries E."/>
            <person name="Morien E."/>
            <person name="Nambeesan S."/>
            <person name="Nguyen T."/>
            <person name="Pegot-Espagnet P."/>
            <person name="Pouilly N."/>
            <person name="Raftis F."/>
            <person name="Sallet E."/>
            <person name="Schiex T."/>
            <person name="Thomas J."/>
            <person name="Vandecasteele C."/>
            <person name="Vares D."/>
            <person name="Vear F."/>
            <person name="Vautrin S."/>
            <person name="Crespi M."/>
            <person name="Mangin B."/>
            <person name="Burke J.M."/>
            <person name="Salse J."/>
            <person name="Munos S."/>
            <person name="Vincourt P."/>
            <person name="Rieseberg L.H."/>
            <person name="Langlade N.B."/>
        </authorList>
    </citation>
    <scope>NUCLEOTIDE SEQUENCE</scope>
    <source>
        <tissue evidence="1">Leaves</tissue>
    </source>
</reference>
<dbReference type="Gramene" id="mRNA:HanXRQr2_Chr16g0744731">
    <property type="protein sequence ID" value="CDS:HanXRQr2_Chr16g0744731.1"/>
    <property type="gene ID" value="HanXRQr2_Chr16g0744731"/>
</dbReference>